<proteinExistence type="inferred from homology"/>
<dbReference type="Gene3D" id="3.40.50.620">
    <property type="entry name" value="HUPs"/>
    <property type="match status" value="3"/>
</dbReference>
<feature type="domain" description="Valyl-tRNA synthetase tRNA-binding arm" evidence="16">
    <location>
        <begin position="1034"/>
        <end position="1099"/>
    </location>
</feature>
<evidence type="ECO:0000256" key="4">
    <source>
        <dbReference type="ARBA" id="ARBA00022598"/>
    </source>
</evidence>
<accession>A0A060NHK5</accession>
<evidence type="ECO:0000259" key="15">
    <source>
        <dbReference type="Pfam" id="PF08264"/>
    </source>
</evidence>
<dbReference type="SUPFAM" id="SSF47323">
    <property type="entry name" value="Anticodon-binding domain of a subclass of class I aminoacyl-tRNA synthetases"/>
    <property type="match status" value="1"/>
</dbReference>
<keyword evidence="7 12" id="KW-0648">Protein biosynthesis</keyword>
<evidence type="ECO:0000256" key="10">
    <source>
        <dbReference type="ARBA" id="ARBA00047552"/>
    </source>
</evidence>
<name>A0A060NHK5_9BURK</name>
<feature type="coiled-coil region" evidence="12">
    <location>
        <begin position="1032"/>
        <end position="1094"/>
    </location>
</feature>
<dbReference type="InterPro" id="IPR037118">
    <property type="entry name" value="Val-tRNA_synth_C_sf"/>
</dbReference>
<dbReference type="GO" id="GO:0004832">
    <property type="term" value="F:valine-tRNA ligase activity"/>
    <property type="evidence" value="ECO:0007669"/>
    <property type="project" value="UniProtKB-UniRule"/>
</dbReference>
<dbReference type="RefSeq" id="WP_045531864.1">
    <property type="nucleotide sequence ID" value="NZ_AP014568.1"/>
</dbReference>
<comment type="subcellular location">
    <subcellularLocation>
        <location evidence="1 12">Cytoplasm</location>
    </subcellularLocation>
</comment>
<sequence length="1099" mass="119489">MSDTVAQPGLQSLSKSFEPAALEAHWGPEWERRGIGRAGVRGSGAPEAGAPSFAIQLPPPNVTGTLHMGHAFNQTIMDSLTRYHRMLGHNTLWVPGTDHAGIATQIVVERQLQAQGSSRHALGATPEAARAAFLSKVWQWKEQSGQTITQQMRRLGDSVDWSREYFTMDERLSPVVTETFVRLYQQGLIYRGKRLVNWDPVLRSAVSDLEVESEEEDGWMWHIAYPLASGAGQLVVATTRPETLLGDVAVMVHPEDERYAHLVGQYVRLPLCEREIPVIADAYVERAFGTGVVKVTPAHDANDYAVGQRHQLPIIGVLALDATLNDHAPARYRGLDRFEARQRVVADLQAAGLLVQTLKHRLMVPRCTRTGQVVEPMLTDQWFVAVNKAPTLHPAAPGSLPPEGVGPALGRPGAGAEAPTLHPEADPRSMAQKAIDAVNSGAVRFVPENWVNTYHQWMGNLQDWCISRQLWWGHQIPAWYDIEGQVYVARDAAAAQAQFEHRAAQLSPSQREPLLAGGLQRDPDVLDTWYSSALVPFSTMGWPHAAENSAKDGSGGGRGGLARSDIAAAGRMSKGESAPPADAAGLARSDIAAAGRMSQSESGPPAAAAAAPLAASTSDYDLYLPSSVLVTGYDIIFFWVARMIMMTTYFTGRVPFKHVYIHGLVRDAQGQKMSKSEGNVLDPVDLIDGIDLPALLDKRSSGLRKPETAPAVRKATSKEFPDGIPPYGADALRFTFAALASLGRSINFDSKRCEGYRNFCNKLWNATRFVLMHCEGQDCGLAEHAPGSCASTGPGSQGSTEAYLAFSAADRWIVSLLQRSEAEVAQGFADYRLDQVAQTVYELIWNEFCDWYLEIAKVQLQIGNPAQQRATRRTLIRSLETLLRLAHPIIPFITEELWQKVAPVAGRWPLDPDGAPAAHASLSVAPYPLAQPERIDAHAEGQVAQLKSWVDACRTLRGEMGVSPAQRLPLYALADAADTGAAAQLQQLAPVLQALAKLSEVRLFADEAAWGHAAGAAPVAVRGAVRLCLHMVVDVQAEKARLGKEVARLEGERAKARAKLDNPAFVAKAPAAVLEQEHKRLADFAATLDKLQAQLQRLA</sequence>
<feature type="domain" description="Aminoacyl-tRNA synthetase class Ia" evidence="14">
    <location>
        <begin position="49"/>
        <end position="548"/>
    </location>
</feature>
<dbReference type="SUPFAM" id="SSF46589">
    <property type="entry name" value="tRNA-binding arm"/>
    <property type="match status" value="1"/>
</dbReference>
<dbReference type="InterPro" id="IPR001412">
    <property type="entry name" value="aa-tRNA-synth_I_CS"/>
</dbReference>
<keyword evidence="5 12" id="KW-0547">Nucleotide-binding</keyword>
<dbReference type="HOGENOM" id="CLU_001493_0_2_4"/>
<feature type="short sequence motif" description="'KMSKS' region" evidence="12">
    <location>
        <begin position="672"/>
        <end position="676"/>
    </location>
</feature>
<dbReference type="FunFam" id="3.40.50.620:FF:000032">
    <property type="entry name" value="Valine--tRNA ligase"/>
    <property type="match status" value="1"/>
</dbReference>
<keyword evidence="8 12" id="KW-0175">Coiled coil</keyword>
<dbReference type="Pfam" id="PF00133">
    <property type="entry name" value="tRNA-synt_1"/>
    <property type="match status" value="2"/>
</dbReference>
<dbReference type="Gene3D" id="1.10.287.380">
    <property type="entry name" value="Valyl-tRNA synthetase, C-terminal domain"/>
    <property type="match status" value="1"/>
</dbReference>
<dbReference type="Gene3D" id="1.10.730.10">
    <property type="entry name" value="Isoleucyl-tRNA Synthetase, Domain 1"/>
    <property type="match status" value="1"/>
</dbReference>
<dbReference type="FunFam" id="1.10.287.380:FF:000001">
    <property type="entry name" value="Valine--tRNA ligase"/>
    <property type="match status" value="1"/>
</dbReference>
<dbReference type="HAMAP" id="MF_02004">
    <property type="entry name" value="Val_tRNA_synth_type1"/>
    <property type="match status" value="1"/>
</dbReference>
<feature type="domain" description="Methionyl/Valyl/Leucyl/Isoleucyl-tRNA synthetase anticodon-binding" evidence="15">
    <location>
        <begin position="810"/>
        <end position="970"/>
    </location>
</feature>
<dbReference type="InterPro" id="IPR002303">
    <property type="entry name" value="Valyl-tRNA_ligase"/>
</dbReference>
<evidence type="ECO:0000256" key="13">
    <source>
        <dbReference type="SAM" id="MobiDB-lite"/>
    </source>
</evidence>
<organism evidence="17 18">
    <name type="scientific">Serpentinimonas raichei</name>
    <dbReference type="NCBI Taxonomy" id="1458425"/>
    <lineage>
        <taxon>Bacteria</taxon>
        <taxon>Pseudomonadati</taxon>
        <taxon>Pseudomonadota</taxon>
        <taxon>Betaproteobacteria</taxon>
        <taxon>Burkholderiales</taxon>
        <taxon>Comamonadaceae</taxon>
        <taxon>Serpentinimonas</taxon>
    </lineage>
</organism>
<dbReference type="Gene3D" id="3.90.740.10">
    <property type="entry name" value="Valyl/Leucyl/Isoleucyl-tRNA synthetase, editing domain"/>
    <property type="match status" value="1"/>
</dbReference>
<evidence type="ECO:0000256" key="2">
    <source>
        <dbReference type="ARBA" id="ARBA00011245"/>
    </source>
</evidence>
<dbReference type="PRINTS" id="PR00986">
    <property type="entry name" value="TRNASYNTHVAL"/>
</dbReference>
<dbReference type="InterPro" id="IPR010978">
    <property type="entry name" value="tRNA-bd_arm"/>
</dbReference>
<dbReference type="InterPro" id="IPR002300">
    <property type="entry name" value="aa-tRNA-synth_Ia"/>
</dbReference>
<reference evidence="17 18" key="1">
    <citation type="journal article" date="2014" name="Nat. Commun.">
        <title>Physiological and genomic features of highly alkaliphilic hydrogen-utilizing Betaproteobacteria from a continental serpentinizing site.</title>
        <authorList>
            <person name="Suzuki S."/>
            <person name="Kuenen J.G."/>
            <person name="Schipper K."/>
            <person name="van der Velde S."/>
            <person name="Ishii S."/>
            <person name="Wu A."/>
            <person name="Sorokin D.Y."/>
            <person name="Tenney A."/>
            <person name="Meng X.Y."/>
            <person name="Morrill P.L."/>
            <person name="Kamagata Y."/>
            <person name="Muyzer G."/>
            <person name="Nealson K.H."/>
        </authorList>
    </citation>
    <scope>NUCLEOTIDE SEQUENCE [LARGE SCALE GENOMIC DNA]</scope>
    <source>
        <strain evidence="17 18">A1</strain>
    </source>
</reference>
<comment type="similarity">
    <text evidence="11 12">Belongs to the class-I aminoacyl-tRNA synthetase family. ValS type 1 subfamily.</text>
</comment>
<evidence type="ECO:0000256" key="3">
    <source>
        <dbReference type="ARBA" id="ARBA00022490"/>
    </source>
</evidence>
<dbReference type="Pfam" id="PF10458">
    <property type="entry name" value="Val_tRNA-synt_C"/>
    <property type="match status" value="1"/>
</dbReference>
<evidence type="ECO:0000259" key="14">
    <source>
        <dbReference type="Pfam" id="PF00133"/>
    </source>
</evidence>
<evidence type="ECO:0000256" key="5">
    <source>
        <dbReference type="ARBA" id="ARBA00022741"/>
    </source>
</evidence>
<dbReference type="InterPro" id="IPR014729">
    <property type="entry name" value="Rossmann-like_a/b/a_fold"/>
</dbReference>
<dbReference type="OrthoDB" id="9810365at2"/>
<keyword evidence="4 12" id="KW-0436">Ligase</keyword>
<dbReference type="GO" id="GO:0005829">
    <property type="term" value="C:cytosol"/>
    <property type="evidence" value="ECO:0007669"/>
    <property type="project" value="TreeGrafter"/>
</dbReference>
<evidence type="ECO:0000256" key="7">
    <source>
        <dbReference type="ARBA" id="ARBA00022917"/>
    </source>
</evidence>
<dbReference type="NCBIfam" id="NF004349">
    <property type="entry name" value="PRK05729.1"/>
    <property type="match status" value="1"/>
</dbReference>
<evidence type="ECO:0000313" key="17">
    <source>
        <dbReference type="EMBL" id="BAO81376.1"/>
    </source>
</evidence>
<evidence type="ECO:0000313" key="18">
    <source>
        <dbReference type="Proteomes" id="UP000067461"/>
    </source>
</evidence>
<comment type="catalytic activity">
    <reaction evidence="10 12">
        <text>tRNA(Val) + L-valine + ATP = L-valyl-tRNA(Val) + AMP + diphosphate</text>
        <dbReference type="Rhea" id="RHEA:10704"/>
        <dbReference type="Rhea" id="RHEA-COMP:9672"/>
        <dbReference type="Rhea" id="RHEA-COMP:9708"/>
        <dbReference type="ChEBI" id="CHEBI:30616"/>
        <dbReference type="ChEBI" id="CHEBI:33019"/>
        <dbReference type="ChEBI" id="CHEBI:57762"/>
        <dbReference type="ChEBI" id="CHEBI:78442"/>
        <dbReference type="ChEBI" id="CHEBI:78537"/>
        <dbReference type="ChEBI" id="CHEBI:456215"/>
        <dbReference type="EC" id="6.1.1.9"/>
    </reaction>
</comment>
<dbReference type="InterPro" id="IPR009008">
    <property type="entry name" value="Val/Leu/Ile-tRNA-synth_edit"/>
</dbReference>
<dbReference type="AlphaFoldDB" id="A0A060NHK5"/>
<keyword evidence="9 12" id="KW-0030">Aminoacyl-tRNA synthetase</keyword>
<comment type="domain">
    <text evidence="12">The C-terminal coiled-coil domain is crucial for aminoacylation activity.</text>
</comment>
<dbReference type="InterPro" id="IPR009080">
    <property type="entry name" value="tRNAsynth_Ia_anticodon-bd"/>
</dbReference>
<dbReference type="SUPFAM" id="SSF52374">
    <property type="entry name" value="Nucleotidylyl transferase"/>
    <property type="match status" value="1"/>
</dbReference>
<evidence type="ECO:0000256" key="11">
    <source>
        <dbReference type="ARBA" id="ARBA00060830"/>
    </source>
</evidence>
<dbReference type="PANTHER" id="PTHR11946:SF93">
    <property type="entry name" value="VALINE--TRNA LIGASE, CHLOROPLASTIC_MITOCHONDRIAL 2"/>
    <property type="match status" value="1"/>
</dbReference>
<dbReference type="STRING" id="1458425.SRAA_1522"/>
<dbReference type="CDD" id="cd00817">
    <property type="entry name" value="ValRS_core"/>
    <property type="match status" value="1"/>
</dbReference>
<dbReference type="PANTHER" id="PTHR11946">
    <property type="entry name" value="VALYL-TRNA SYNTHETASES"/>
    <property type="match status" value="1"/>
</dbReference>
<keyword evidence="6 12" id="KW-0067">ATP-binding</keyword>
<evidence type="ECO:0000259" key="16">
    <source>
        <dbReference type="Pfam" id="PF10458"/>
    </source>
</evidence>
<gene>
    <name evidence="12" type="primary">valS</name>
    <name evidence="17" type="ORF">SRAA_1522</name>
</gene>
<dbReference type="SUPFAM" id="SSF50677">
    <property type="entry name" value="ValRS/IleRS/LeuRS editing domain"/>
    <property type="match status" value="1"/>
</dbReference>
<dbReference type="Pfam" id="PF08264">
    <property type="entry name" value="Anticodon_1"/>
    <property type="match status" value="1"/>
</dbReference>
<dbReference type="PROSITE" id="PS00178">
    <property type="entry name" value="AA_TRNA_LIGASE_I"/>
    <property type="match status" value="1"/>
</dbReference>
<dbReference type="EMBL" id="AP014568">
    <property type="protein sequence ID" value="BAO81376.1"/>
    <property type="molecule type" value="Genomic_DNA"/>
</dbReference>
<dbReference type="InterPro" id="IPR013155">
    <property type="entry name" value="M/V/L/I-tRNA-synth_anticd-bd"/>
</dbReference>
<comment type="subunit">
    <text evidence="2 12">Monomer.</text>
</comment>
<comment type="function">
    <text evidence="12">Catalyzes the attachment of valine to tRNA(Val). As ValRS can inadvertently accommodate and process structurally similar amino acids such as threonine, to avoid such errors, it has a 'posttransfer' editing activity that hydrolyzes mischarged Thr-tRNA(Val) in a tRNA-dependent manner.</text>
</comment>
<comment type="domain">
    <text evidence="12">ValRS has two distinct active sites: one for aminoacylation and one for editing. The misactivated threonine is translocated from the active site to the editing site.</text>
</comment>
<dbReference type="CDD" id="cd07962">
    <property type="entry name" value="Anticodon_Ia_Val"/>
    <property type="match status" value="1"/>
</dbReference>
<dbReference type="GO" id="GO:0002161">
    <property type="term" value="F:aminoacyl-tRNA deacylase activity"/>
    <property type="evidence" value="ECO:0007669"/>
    <property type="project" value="InterPro"/>
</dbReference>
<dbReference type="FunFam" id="3.40.50.620:FF:000457">
    <property type="entry name" value="Predicted protein"/>
    <property type="match status" value="1"/>
</dbReference>
<dbReference type="KEGG" id="cbaa:SRAA_1522"/>
<keyword evidence="18" id="KW-1185">Reference proteome</keyword>
<feature type="domain" description="Aminoacyl-tRNA synthetase class Ia" evidence="14">
    <location>
        <begin position="616"/>
        <end position="749"/>
    </location>
</feature>
<dbReference type="InterPro" id="IPR033705">
    <property type="entry name" value="Anticodon_Ia_Val"/>
</dbReference>
<feature type="short sequence motif" description="'HIGH' region" evidence="12">
    <location>
        <begin position="60"/>
        <end position="70"/>
    </location>
</feature>
<dbReference type="InterPro" id="IPR019499">
    <property type="entry name" value="Val-tRNA_synth_tRNA-bd"/>
</dbReference>
<dbReference type="GO" id="GO:0006438">
    <property type="term" value="P:valyl-tRNA aminoacylation"/>
    <property type="evidence" value="ECO:0007669"/>
    <property type="project" value="UniProtKB-UniRule"/>
</dbReference>
<protein>
    <recommendedName>
        <fullName evidence="12">Valine--tRNA ligase</fullName>
        <ecNumber evidence="12">6.1.1.9</ecNumber>
    </recommendedName>
    <alternativeName>
        <fullName evidence="12">Valyl-tRNA synthetase</fullName>
        <shortName evidence="12">ValRS</shortName>
    </alternativeName>
</protein>
<evidence type="ECO:0000256" key="8">
    <source>
        <dbReference type="ARBA" id="ARBA00023054"/>
    </source>
</evidence>
<evidence type="ECO:0000256" key="12">
    <source>
        <dbReference type="HAMAP-Rule" id="MF_02004"/>
    </source>
</evidence>
<dbReference type="Proteomes" id="UP000067461">
    <property type="component" value="Chromosome"/>
</dbReference>
<keyword evidence="3 12" id="KW-0963">Cytoplasm</keyword>
<evidence type="ECO:0000256" key="6">
    <source>
        <dbReference type="ARBA" id="ARBA00022840"/>
    </source>
</evidence>
<evidence type="ECO:0000256" key="1">
    <source>
        <dbReference type="ARBA" id="ARBA00004496"/>
    </source>
</evidence>
<feature type="region of interest" description="Disordered" evidence="13">
    <location>
        <begin position="394"/>
        <end position="424"/>
    </location>
</feature>
<evidence type="ECO:0000256" key="9">
    <source>
        <dbReference type="ARBA" id="ARBA00023146"/>
    </source>
</evidence>
<dbReference type="EC" id="6.1.1.9" evidence="12"/>
<feature type="binding site" evidence="12">
    <location>
        <position position="675"/>
    </location>
    <ligand>
        <name>ATP</name>
        <dbReference type="ChEBI" id="CHEBI:30616"/>
    </ligand>
</feature>
<dbReference type="GO" id="GO:0005524">
    <property type="term" value="F:ATP binding"/>
    <property type="evidence" value="ECO:0007669"/>
    <property type="project" value="UniProtKB-UniRule"/>
</dbReference>